<dbReference type="Pfam" id="PF00015">
    <property type="entry name" value="MCPsignal"/>
    <property type="match status" value="1"/>
</dbReference>
<dbReference type="Proteomes" id="UP000298179">
    <property type="component" value="Unassembled WGS sequence"/>
</dbReference>
<dbReference type="GO" id="GO:0004888">
    <property type="term" value="F:transmembrane signaling receptor activity"/>
    <property type="evidence" value="ECO:0007669"/>
    <property type="project" value="InterPro"/>
</dbReference>
<accession>A0A4Y8RD25</accession>
<dbReference type="EMBL" id="SOZD01000006">
    <property type="protein sequence ID" value="TFF19935.1"/>
    <property type="molecule type" value="Genomic_DNA"/>
</dbReference>
<dbReference type="Gene3D" id="1.10.287.950">
    <property type="entry name" value="Methyl-accepting chemotaxis protein"/>
    <property type="match status" value="1"/>
</dbReference>
<dbReference type="InterPro" id="IPR051310">
    <property type="entry name" value="MCP_chemotaxis"/>
</dbReference>
<evidence type="ECO:0000259" key="7">
    <source>
        <dbReference type="PROSITE" id="PS50885"/>
    </source>
</evidence>
<feature type="domain" description="HAMP" evidence="7">
    <location>
        <begin position="333"/>
        <end position="386"/>
    </location>
</feature>
<feature type="domain" description="HAMP" evidence="7">
    <location>
        <begin position="415"/>
        <end position="467"/>
    </location>
</feature>
<dbReference type="InterPro" id="IPR003660">
    <property type="entry name" value="HAMP_dom"/>
</dbReference>
<dbReference type="PANTHER" id="PTHR43531">
    <property type="entry name" value="PROTEIN ICFG"/>
    <property type="match status" value="1"/>
</dbReference>
<dbReference type="OrthoDB" id="2489132at2"/>
<dbReference type="PANTHER" id="PTHR43531:SF11">
    <property type="entry name" value="METHYL-ACCEPTING CHEMOTAXIS PROTEIN 3"/>
    <property type="match status" value="1"/>
</dbReference>
<evidence type="ECO:0000313" key="9">
    <source>
        <dbReference type="Proteomes" id="UP000298179"/>
    </source>
</evidence>
<dbReference type="GO" id="GO:0006935">
    <property type="term" value="P:chemotaxis"/>
    <property type="evidence" value="ECO:0007669"/>
    <property type="project" value="UniProtKB-KW"/>
</dbReference>
<dbReference type="Gene3D" id="6.10.340.10">
    <property type="match status" value="1"/>
</dbReference>
<dbReference type="CDD" id="cd06225">
    <property type="entry name" value="HAMP"/>
    <property type="match status" value="1"/>
</dbReference>
<dbReference type="InterPro" id="IPR004090">
    <property type="entry name" value="Chemotax_Me-accpt_rcpt"/>
</dbReference>
<dbReference type="GO" id="GO:0016020">
    <property type="term" value="C:membrane"/>
    <property type="evidence" value="ECO:0007669"/>
    <property type="project" value="InterPro"/>
</dbReference>
<keyword evidence="1" id="KW-0145">Chemotaxis</keyword>
<dbReference type="RefSeq" id="WP_134763616.1">
    <property type="nucleotide sequence ID" value="NZ_SOZD01000006.1"/>
</dbReference>
<dbReference type="InterPro" id="IPR001763">
    <property type="entry name" value="Rhodanese-like_dom"/>
</dbReference>
<gene>
    <name evidence="8" type="ORF">E3C22_19970</name>
</gene>
<dbReference type="AlphaFoldDB" id="A0A4Y8RD25"/>
<dbReference type="InterPro" id="IPR004089">
    <property type="entry name" value="MCPsignal_dom"/>
</dbReference>
<feature type="domain" description="Rhodanese" evidence="6">
    <location>
        <begin position="198"/>
        <end position="230"/>
    </location>
</feature>
<evidence type="ECO:0000259" key="6">
    <source>
        <dbReference type="PROSITE" id="PS50206"/>
    </source>
</evidence>
<sequence length="728" mass="78282">MRLNQFSIAKRFFASLLLPFIFIFAIGSHEISEFYGKYVQMSAVVETGVELDALGKLVHWLQVERGTSSGFLGSGGKKMQDKMLGAREKVDAALASFLVQERKLAETTEADLHRYIDMSSEALARLAEVRKEVSALSTPRETAFDYYNATIDSLMRLMSAMSKSERGSTLPDRLAAYNNLVLAKDLAGRERGEGAGIIASGSLSERGFERFRQLSGGFVAHIERFIALEPASAEAGLRQRLDDAGLQQALTMSARILRDGVGGDLTGLDAGEWFALTTGVIDEMARIETETLQTIQALAAASSTEKWNSFVLLSVLVAGTALLVILGSVVIARSVTRPLNALIACMRRLAEGRVDMSGVDTSGEDEVAQMARAVSTFATVTEENARRKLEEDRQHLEEREAQQRQIEAERRESAEQMERVIAEIGNALKRLSEGDVAFRIAAELPGAYDALRKDYNESVRMLEATILAVKAVADSVERGVSELRVASDDLARRTEQQAAVLETTAASMAEVSTTVTSTAKRATAAGTYVAEVSDFTRSSGQLVEESVSVIGKIADSSKEISQIVSVIDEIAFQTNLLALNAGVEAARAGEAGKGFAVVAQEVRDLAQRSSNAANEIRGLIDRSVTSLESGVSLFERTGGALGTILEKVETIRTEVSAIVDASREQADSVSHVNDTLSQMDTTTQQNAALVEQATAATHGLAGEATALAGQIAAFKVEQRQPAKLARAA</sequence>
<dbReference type="Pfam" id="PF00672">
    <property type="entry name" value="HAMP"/>
    <property type="match status" value="1"/>
</dbReference>
<evidence type="ECO:0000259" key="5">
    <source>
        <dbReference type="PROSITE" id="PS50111"/>
    </source>
</evidence>
<proteinExistence type="inferred from homology"/>
<dbReference type="PRINTS" id="PR00260">
    <property type="entry name" value="CHEMTRNSDUCR"/>
</dbReference>
<evidence type="ECO:0000313" key="8">
    <source>
        <dbReference type="EMBL" id="TFF19935.1"/>
    </source>
</evidence>
<evidence type="ECO:0000256" key="1">
    <source>
        <dbReference type="ARBA" id="ARBA00022500"/>
    </source>
</evidence>
<feature type="region of interest" description="Disordered" evidence="4">
    <location>
        <begin position="388"/>
        <end position="410"/>
    </location>
</feature>
<reference evidence="8 9" key="1">
    <citation type="submission" date="2019-03" db="EMBL/GenBank/DDBJ databases">
        <title>Jiella endophytica sp. nov., a novel endophytic bacterium isolated from root of Ficus microcarpa Linn. f.</title>
        <authorList>
            <person name="Tuo L."/>
        </authorList>
    </citation>
    <scope>NUCLEOTIDE SEQUENCE [LARGE SCALE GENOMIC DNA]</scope>
    <source>
        <strain evidence="8 9">CBS5Q-3</strain>
    </source>
</reference>
<organism evidence="8 9">
    <name type="scientific">Jiella endophytica</name>
    <dbReference type="NCBI Taxonomy" id="2558362"/>
    <lineage>
        <taxon>Bacteria</taxon>
        <taxon>Pseudomonadati</taxon>
        <taxon>Pseudomonadota</taxon>
        <taxon>Alphaproteobacteria</taxon>
        <taxon>Hyphomicrobiales</taxon>
        <taxon>Aurantimonadaceae</taxon>
        <taxon>Jiella</taxon>
    </lineage>
</organism>
<dbReference type="GO" id="GO:0007165">
    <property type="term" value="P:signal transduction"/>
    <property type="evidence" value="ECO:0007669"/>
    <property type="project" value="UniProtKB-KW"/>
</dbReference>
<evidence type="ECO:0000256" key="4">
    <source>
        <dbReference type="SAM" id="MobiDB-lite"/>
    </source>
</evidence>
<dbReference type="SUPFAM" id="SSF158472">
    <property type="entry name" value="HAMP domain-like"/>
    <property type="match status" value="1"/>
</dbReference>
<keyword evidence="9" id="KW-1185">Reference proteome</keyword>
<dbReference type="PROSITE" id="PS50111">
    <property type="entry name" value="CHEMOTAXIS_TRANSDUC_2"/>
    <property type="match status" value="1"/>
</dbReference>
<keyword evidence="3" id="KW-0807">Transducer</keyword>
<dbReference type="PROSITE" id="PS50885">
    <property type="entry name" value="HAMP"/>
    <property type="match status" value="2"/>
</dbReference>
<comment type="similarity">
    <text evidence="2">Belongs to the methyl-accepting chemotaxis (MCP) protein family.</text>
</comment>
<evidence type="ECO:0000256" key="2">
    <source>
        <dbReference type="ARBA" id="ARBA00029447"/>
    </source>
</evidence>
<dbReference type="PROSITE" id="PS50206">
    <property type="entry name" value="RHODANESE_3"/>
    <property type="match status" value="1"/>
</dbReference>
<name>A0A4Y8RD25_9HYPH</name>
<dbReference type="Pfam" id="PF08376">
    <property type="entry name" value="NIT"/>
    <property type="match status" value="1"/>
</dbReference>
<dbReference type="InterPro" id="IPR013587">
    <property type="entry name" value="Nitrate/nitrite_sensing"/>
</dbReference>
<dbReference type="SMART" id="SM00283">
    <property type="entry name" value="MA"/>
    <property type="match status" value="1"/>
</dbReference>
<feature type="domain" description="Methyl-accepting transducer" evidence="5">
    <location>
        <begin position="472"/>
        <end position="701"/>
    </location>
</feature>
<protein>
    <submittedName>
        <fullName evidence="8">Methyl-accepting chemotaxis protein</fullName>
    </submittedName>
</protein>
<evidence type="ECO:0000256" key="3">
    <source>
        <dbReference type="PROSITE-ProRule" id="PRU00284"/>
    </source>
</evidence>
<dbReference type="CDD" id="cd11386">
    <property type="entry name" value="MCP_signal"/>
    <property type="match status" value="1"/>
</dbReference>
<dbReference type="SMART" id="SM00304">
    <property type="entry name" value="HAMP"/>
    <property type="match status" value="2"/>
</dbReference>
<comment type="caution">
    <text evidence="8">The sequence shown here is derived from an EMBL/GenBank/DDBJ whole genome shotgun (WGS) entry which is preliminary data.</text>
</comment>
<dbReference type="SUPFAM" id="SSF58104">
    <property type="entry name" value="Methyl-accepting chemotaxis protein (MCP) signaling domain"/>
    <property type="match status" value="1"/>
</dbReference>